<evidence type="ECO:0000256" key="1">
    <source>
        <dbReference type="PIRSR" id="PIRSR016184-1"/>
    </source>
</evidence>
<dbReference type="Proteomes" id="UP000011863">
    <property type="component" value="Chromosome"/>
</dbReference>
<dbReference type="PIRSF" id="PIRSF016184">
    <property type="entry name" value="PhzC_PhzF"/>
    <property type="match status" value="1"/>
</dbReference>
<sequence>MQHGFSQVDVFASDGFSGNPLAVIHDADGITTDEMLRITAWTNLSEATFLLPPEHDEADYRVRIFCPGRELPFAGHPTLGTCAAWLAAGGVPKRSGRIVQECGAGLVPIRTDDGSLAFAAPPMTRTGPIDADLLAERLDQLGLTEADVVDAAWIDNGPGWMGILLGSAVDVLAVQLPATTVPGFDVGLIGPHPAGAECALEVRGLFADASGSVREDPVTGSLNASAAQWLIGSGRIEAPYVAAQGTAIGRRGRIHVEHDGDIWIGGQSIIKIQGTITI</sequence>
<dbReference type="NCBIfam" id="TIGR00654">
    <property type="entry name" value="PhzF_family"/>
    <property type="match status" value="1"/>
</dbReference>
<dbReference type="OrthoDB" id="9788221at2"/>
<dbReference type="InterPro" id="IPR003719">
    <property type="entry name" value="Phenazine_PhzF-like"/>
</dbReference>
<feature type="active site" evidence="1">
    <location>
        <position position="46"/>
    </location>
</feature>
<accession>A0A6C7E7J9</accession>
<reference evidence="2 3" key="1">
    <citation type="journal article" date="2013" name="Int. J. Syst. Evol. Microbiol.">
        <title>Ilumatobacter nonamiense sp. nov. and Ilumatobacter coccineum sp. nov., isolated from seashore sand.</title>
        <authorList>
            <person name="Matsumoto A."/>
            <person name="Kasai H."/>
            <person name="Matsuo Y."/>
            <person name="Shizuri Y."/>
            <person name="Ichikawa N."/>
            <person name="Fujita N."/>
            <person name="Omura S."/>
            <person name="Takahashi Y."/>
        </authorList>
    </citation>
    <scope>NUCLEOTIDE SEQUENCE [LARGE SCALE GENOMIC DNA]</scope>
    <source>
        <strain evidence="3">NBRC 103263 / KCTC 29153 / YM16-304</strain>
    </source>
</reference>
<evidence type="ECO:0000313" key="3">
    <source>
        <dbReference type="Proteomes" id="UP000011863"/>
    </source>
</evidence>
<dbReference type="PANTHER" id="PTHR13774:SF32">
    <property type="entry name" value="ANTISENSE-ENHANCING SEQUENCE 1"/>
    <property type="match status" value="1"/>
</dbReference>
<proteinExistence type="predicted"/>
<dbReference type="Gene3D" id="3.10.310.10">
    <property type="entry name" value="Diaminopimelate Epimerase, Chain A, domain 1"/>
    <property type="match status" value="2"/>
</dbReference>
<dbReference type="SUPFAM" id="SSF54506">
    <property type="entry name" value="Diaminopimelate epimerase-like"/>
    <property type="match status" value="1"/>
</dbReference>
<name>A0A6C7E7J9_ILUCY</name>
<dbReference type="AlphaFoldDB" id="A0A6C7E7J9"/>
<dbReference type="PANTHER" id="PTHR13774">
    <property type="entry name" value="PHENAZINE BIOSYNTHESIS PROTEIN"/>
    <property type="match status" value="1"/>
</dbReference>
<gene>
    <name evidence="2" type="ORF">YM304_20960</name>
</gene>
<dbReference type="GO" id="GO:0016853">
    <property type="term" value="F:isomerase activity"/>
    <property type="evidence" value="ECO:0007669"/>
    <property type="project" value="TreeGrafter"/>
</dbReference>
<organism evidence="2 3">
    <name type="scientific">Ilumatobacter coccineus (strain NBRC 103263 / KCTC 29153 / YM16-304)</name>
    <dbReference type="NCBI Taxonomy" id="1313172"/>
    <lineage>
        <taxon>Bacteria</taxon>
        <taxon>Bacillati</taxon>
        <taxon>Actinomycetota</taxon>
        <taxon>Acidimicrobiia</taxon>
        <taxon>Acidimicrobiales</taxon>
        <taxon>Ilumatobacteraceae</taxon>
        <taxon>Ilumatobacter</taxon>
    </lineage>
</organism>
<dbReference type="GO" id="GO:0005737">
    <property type="term" value="C:cytoplasm"/>
    <property type="evidence" value="ECO:0007669"/>
    <property type="project" value="TreeGrafter"/>
</dbReference>
<protein>
    <submittedName>
        <fullName evidence="2">Putative phenazine biosynthesis protein</fullName>
    </submittedName>
</protein>
<evidence type="ECO:0000313" key="2">
    <source>
        <dbReference type="EMBL" id="BAN02410.1"/>
    </source>
</evidence>
<dbReference type="Pfam" id="PF02567">
    <property type="entry name" value="PhzC-PhzF"/>
    <property type="match status" value="1"/>
</dbReference>
<dbReference type="EMBL" id="AP012057">
    <property type="protein sequence ID" value="BAN02410.1"/>
    <property type="molecule type" value="Genomic_DNA"/>
</dbReference>
<dbReference type="RefSeq" id="WP_015441657.1">
    <property type="nucleotide sequence ID" value="NC_020520.1"/>
</dbReference>
<dbReference type="KEGG" id="aym:YM304_20960"/>
<keyword evidence="3" id="KW-1185">Reference proteome</keyword>